<name>A0A382R4H9_9ZZZZ</name>
<evidence type="ECO:0000313" key="1">
    <source>
        <dbReference type="EMBL" id="SVC92633.1"/>
    </source>
</evidence>
<protein>
    <submittedName>
        <fullName evidence="1">Uncharacterized protein</fullName>
    </submittedName>
</protein>
<feature type="non-terminal residue" evidence="1">
    <location>
        <position position="44"/>
    </location>
</feature>
<reference evidence="1" key="1">
    <citation type="submission" date="2018-05" db="EMBL/GenBank/DDBJ databases">
        <authorList>
            <person name="Lanie J.A."/>
            <person name="Ng W.-L."/>
            <person name="Kazmierczak K.M."/>
            <person name="Andrzejewski T.M."/>
            <person name="Davidsen T.M."/>
            <person name="Wayne K.J."/>
            <person name="Tettelin H."/>
            <person name="Glass J.I."/>
            <person name="Rusch D."/>
            <person name="Podicherti R."/>
            <person name="Tsui H.-C.T."/>
            <person name="Winkler M.E."/>
        </authorList>
    </citation>
    <scope>NUCLEOTIDE SEQUENCE</scope>
</reference>
<proteinExistence type="predicted"/>
<organism evidence="1">
    <name type="scientific">marine metagenome</name>
    <dbReference type="NCBI Taxonomy" id="408172"/>
    <lineage>
        <taxon>unclassified sequences</taxon>
        <taxon>metagenomes</taxon>
        <taxon>ecological metagenomes</taxon>
    </lineage>
</organism>
<accession>A0A382R4H9</accession>
<dbReference type="EMBL" id="UINC01119076">
    <property type="protein sequence ID" value="SVC92633.1"/>
    <property type="molecule type" value="Genomic_DNA"/>
</dbReference>
<gene>
    <name evidence="1" type="ORF">METZ01_LOCUS345487</name>
</gene>
<dbReference type="AlphaFoldDB" id="A0A382R4H9"/>
<sequence>MEGEMSVRMAMVDQVHQMMSRCFLLILACLCAGAAPGVVSTAAA</sequence>